<feature type="transmembrane region" description="Helical" evidence="2">
    <location>
        <begin position="299"/>
        <end position="317"/>
    </location>
</feature>
<feature type="compositionally biased region" description="Basic and acidic residues" evidence="1">
    <location>
        <begin position="1525"/>
        <end position="1541"/>
    </location>
</feature>
<feature type="region of interest" description="Disordered" evidence="1">
    <location>
        <begin position="1173"/>
        <end position="1206"/>
    </location>
</feature>
<evidence type="ECO:0000256" key="2">
    <source>
        <dbReference type="SAM" id="Phobius"/>
    </source>
</evidence>
<dbReference type="PANTHER" id="PTHR36513:SF1">
    <property type="entry name" value="TRANSMEMBRANE PROTEIN"/>
    <property type="match status" value="1"/>
</dbReference>
<dbReference type="PANTHER" id="PTHR36513">
    <property type="entry name" value="ABC TRANSMEMBRANE TYPE-1 DOMAIN-CONTAINING PROTEIN"/>
    <property type="match status" value="1"/>
</dbReference>
<dbReference type="EMBL" id="FLRD01000101">
    <property type="protein sequence ID" value="SBT37157.1"/>
    <property type="molecule type" value="Genomic_DNA"/>
</dbReference>
<feature type="transmembrane region" description="Helical" evidence="2">
    <location>
        <begin position="262"/>
        <end position="279"/>
    </location>
</feature>
<gene>
    <name evidence="3" type="ORF">POVWA1_035360</name>
</gene>
<feature type="compositionally biased region" description="Basic and acidic residues" evidence="1">
    <location>
        <begin position="21"/>
        <end position="35"/>
    </location>
</feature>
<keyword evidence="4" id="KW-1185">Reference proteome</keyword>
<feature type="compositionally biased region" description="Low complexity" evidence="1">
    <location>
        <begin position="1040"/>
        <end position="1056"/>
    </location>
</feature>
<feature type="compositionally biased region" description="Basic and acidic residues" evidence="1">
    <location>
        <begin position="1193"/>
        <end position="1205"/>
    </location>
</feature>
<feature type="compositionally biased region" description="Basic residues" evidence="1">
    <location>
        <begin position="1479"/>
        <end position="1490"/>
    </location>
</feature>
<dbReference type="Pfam" id="PF05990">
    <property type="entry name" value="DUF900"/>
    <property type="match status" value="1"/>
</dbReference>
<feature type="compositionally biased region" description="Low complexity" evidence="1">
    <location>
        <begin position="1127"/>
        <end position="1142"/>
    </location>
</feature>
<feature type="compositionally biased region" description="Polar residues" evidence="1">
    <location>
        <begin position="1584"/>
        <end position="1596"/>
    </location>
</feature>
<feature type="region of interest" description="Disordered" evidence="1">
    <location>
        <begin position="1732"/>
        <end position="1755"/>
    </location>
</feature>
<evidence type="ECO:0000256" key="1">
    <source>
        <dbReference type="SAM" id="MobiDB-lite"/>
    </source>
</evidence>
<feature type="compositionally biased region" description="Low complexity" evidence="1">
    <location>
        <begin position="1556"/>
        <end position="1565"/>
    </location>
</feature>
<reference evidence="4" key="1">
    <citation type="submission" date="2016-05" db="EMBL/GenBank/DDBJ databases">
        <authorList>
            <person name="Naeem Raeece"/>
        </authorList>
    </citation>
    <scope>NUCLEOTIDE SEQUENCE [LARGE SCALE GENOMIC DNA]</scope>
</reference>
<accession>A0A1A8YZY8</accession>
<feature type="region of interest" description="Disordered" evidence="1">
    <location>
        <begin position="203"/>
        <end position="224"/>
    </location>
</feature>
<feature type="compositionally biased region" description="Basic and acidic residues" evidence="1">
    <location>
        <begin position="58"/>
        <end position="90"/>
    </location>
</feature>
<feature type="compositionally biased region" description="Basic and acidic residues" evidence="1">
    <location>
        <begin position="1076"/>
        <end position="1100"/>
    </location>
</feature>
<feature type="compositionally biased region" description="Basic and acidic residues" evidence="1">
    <location>
        <begin position="1732"/>
        <end position="1752"/>
    </location>
</feature>
<feature type="compositionally biased region" description="Basic and acidic residues" evidence="1">
    <location>
        <begin position="1110"/>
        <end position="1125"/>
    </location>
</feature>
<evidence type="ECO:0000313" key="4">
    <source>
        <dbReference type="Proteomes" id="UP000078555"/>
    </source>
</evidence>
<keyword evidence="2" id="KW-1133">Transmembrane helix</keyword>
<dbReference type="Proteomes" id="UP000078555">
    <property type="component" value="Unassembled WGS sequence"/>
</dbReference>
<organism evidence="3 4">
    <name type="scientific">Plasmodium ovale wallikeri</name>
    <dbReference type="NCBI Taxonomy" id="864142"/>
    <lineage>
        <taxon>Eukaryota</taxon>
        <taxon>Sar</taxon>
        <taxon>Alveolata</taxon>
        <taxon>Apicomplexa</taxon>
        <taxon>Aconoidasida</taxon>
        <taxon>Haemosporida</taxon>
        <taxon>Plasmodiidae</taxon>
        <taxon>Plasmodium</taxon>
        <taxon>Plasmodium (Plasmodium)</taxon>
    </lineage>
</organism>
<name>A0A1A8YZY8_PLAOA</name>
<feature type="compositionally biased region" description="Basic and acidic residues" evidence="1">
    <location>
        <begin position="1491"/>
        <end position="1517"/>
    </location>
</feature>
<proteinExistence type="predicted"/>
<feature type="compositionally biased region" description="Polar residues" evidence="1">
    <location>
        <begin position="1566"/>
        <end position="1575"/>
    </location>
</feature>
<keyword evidence="2" id="KW-0812">Transmembrane</keyword>
<feature type="transmembrane region" description="Helical" evidence="2">
    <location>
        <begin position="364"/>
        <end position="389"/>
    </location>
</feature>
<feature type="region of interest" description="Disordered" evidence="1">
    <location>
        <begin position="1015"/>
        <end position="1156"/>
    </location>
</feature>
<feature type="region of interest" description="Disordered" evidence="1">
    <location>
        <begin position="1479"/>
        <end position="1607"/>
    </location>
</feature>
<keyword evidence="2" id="KW-0472">Membrane</keyword>
<evidence type="ECO:0000313" key="3">
    <source>
        <dbReference type="EMBL" id="SBT37157.1"/>
    </source>
</evidence>
<sequence>MEKGITSKNQKKNANLPFLEQHLKNEDILGEKERIPAQGTPQSAAQNGAHGGAVSVRKRGDLKRLAENRGNEKKGKLEQNSKSDNNKDYEDASDEMIDIKSENNKIFDKYGNENSFSREENYEKDGSGSVSKNSKIFNDNYECAYCTWDEDENRKGDNRKRDLGKDNSYFSESEGTYISDMSKNRLGVKNESCCCCFKRGRRPGSGSDGHCGNSIGKKKKKKKDSSSELKNMDWLIYTIRYMDYRRLRRRFNGIRKPISKKIVFIITIFCLILISWKYFKTSYEDNRLSISFEIQTSFLFFVEATLAIIGIIIFAKFQTRLSLHWPIYASYIFIICACILLIFYEKDKTDKNSRGENILMIYGIVQLSLIIIVKIITCIGPLLAIYGFFCPCTEHCRILKKKISTNKLNITISRYNDFAGMCGNNFCCFCLCVYRSFYRLINCFYKKFSNLRIKMTKDNINEAPFSHQLRYKGKTDIYGRPHGYGEWIEDHSYGEKLRGFWFHGYPVGPFISQEVGSGSLFVNTRVGFAACVGKDWSDVRYGVSCTECSISGHFFNDFPLTYFFNPKIEKDENGRLPMNRYDIIVKDILKENYDDILGYDLKWCFNMLKVNSSTTTEHLSNNCMISLDHVTMSLKVHNYKRLGSIKRRNDNILDEITVKLVNIPKEKKQKKIYKRDKLIKYDENFKSQKNDEFFYNNKNKMHNNIKILGLQGNYHNNDIDSFQESPHSYYKHRLSDKLLDSVNDDIYLYRMSKVVNSTEIHKAARFCSEGHTEVCSYINDQTCNQQRSVQSNCFAKGRKGRGGNAMKENIKRDYLADEGRNYRKGRLKNTCGEKYNHENTSDMKFSRKKVKCYFRKDKKSDNIKGETLLRRSSTCVPISFAKGDEEKSISSFEEHGDAFILDVEGYRSKKIGKRGIIRSDSAHVTDEVDCGRKENWAFFSPCQKEEQVERKHILFSQNEYESFSLTEEECVCGDVLRARFTKQHVFGAKRNGSRETKGSDKECIGRESCTKVESEVGKMLNPKGKKRHTKYVRIHGGENETGNDTGNETGNENQNECINGVKSDVEDEERSAEQPPEGKRKGWNKEKASSEQQLKDEQCSNKKGGCTNSKKGEEGVSQRKWENSQERNNVNVSGSSRVSGNSHVIGNSHVSGGERFGGSRNIYISDIFKSFRKTGQRKSGNKNSATSSDDVNDNWRRYSRKEQKKVTSKNYYKSISLLKKNRREMNNKTMKKVSLHKVKNSKINGYVKKYTKQYRKIGSIYITSSNKKFDKMLRSKYTHKSKNTRILGSLGNKMRNLNDSFGTLNGSNLSPFNVQRNKTIAQVFAEEDEWENYRHQHKEKIVVEGWQSLSLKQNLNIMPDEIVIYIHGYNVKLHHGCSQLAHLVSFSKLPSYIQPFVFHWEGAMWGAFSALSYPVAKKRSEMAVLGNSFKVFIQELINSGIKNVHLISHSCGSRLFFNGFASCVQENLFYNVLKNKQPNRKKGTHQKGHGKRDYKSGEGDVFDANEKGEYVDGRGETVENGYVGCDERGNHSDKESYTERGDESDDENDFSEEKYYSNNTNYSNTGKPNNTQGDNPSCDLGDYNNDQHAGDDSQSAEAGKIPSRGKKGRKGKKQIIVKTIILLNPDYGLDKFLEKDFFLLRSHCNHIVMYGDTRDQALTYSETWNREKCLGKSIFKLKLPLYKIYNYEDYINLNMEINKLLTGNYEEKYRMCDNVLFPNSSYVEAKIKEKQRREKCEPGKEGQNERQKEESKSLSLSIYHRNSHEGVNMDGHGQNKKVFKSYTYDYDDVASCISEDISHNYMNDNFWKTVEFSDTSLKTFQSKSKFKISTALKKIRRKWLYKKRRKNIYFNENSLNKPYSMKLKKKTSKVTSQNCKKSDTVYISFDKYAWLDMDVIDTTFVETNVDFLKHSFYQVKREIIDDIREVLISNVRAHERVSRLDRRRGNVFVLRVAPAGVGSLHR</sequence>
<feature type="transmembrane region" description="Helical" evidence="2">
    <location>
        <begin position="323"/>
        <end position="344"/>
    </location>
</feature>
<feature type="region of interest" description="Disordered" evidence="1">
    <location>
        <begin position="1"/>
        <end position="95"/>
    </location>
</feature>
<dbReference type="InterPro" id="IPR010297">
    <property type="entry name" value="DUF900_hydrolase"/>
</dbReference>
<protein>
    <submittedName>
        <fullName evidence="3">Uncharacterized protein</fullName>
    </submittedName>
</protein>
<feature type="compositionally biased region" description="Basic residues" evidence="1">
    <location>
        <begin position="1023"/>
        <end position="1033"/>
    </location>
</feature>